<dbReference type="GO" id="GO:0005730">
    <property type="term" value="C:nucleolus"/>
    <property type="evidence" value="ECO:0007669"/>
    <property type="project" value="UniProtKB-SubCell"/>
</dbReference>
<feature type="domain" description="ESF1 RRM" evidence="7">
    <location>
        <begin position="161"/>
        <end position="302"/>
    </location>
</feature>
<evidence type="ECO:0000259" key="7">
    <source>
        <dbReference type="Pfam" id="PF25121"/>
    </source>
</evidence>
<proteinExistence type="inferred from homology"/>
<comment type="similarity">
    <text evidence="2">Belongs to the ESF1 family.</text>
</comment>
<comment type="subcellular location">
    <subcellularLocation>
        <location evidence="1">Nucleus</location>
        <location evidence="1">Nucleolus</location>
    </subcellularLocation>
</comment>
<evidence type="ECO:0000256" key="2">
    <source>
        <dbReference type="ARBA" id="ARBA00009087"/>
    </source>
</evidence>
<dbReference type="Ensembl" id="ENSGWIT00000021531.1">
    <property type="protein sequence ID" value="ENSGWIP00000019553.1"/>
    <property type="gene ID" value="ENSGWIG00000010674.1"/>
</dbReference>
<feature type="compositionally biased region" description="Basic and acidic residues" evidence="5">
    <location>
        <begin position="213"/>
        <end position="222"/>
    </location>
</feature>
<sequence length="653" mass="75927">MKETHIYRCVSEAITMATGPNSDKRFSVVGSDPRFWEIPDAEHRVNIDPRFTAMFSEERFNSSSTVDKRGRQVSHSHANELRRLYRVEAESDNESDDDDDDDDEESDSADPARGKGNVETSSEDDDEEDDVDEILRKEEDQIEHCWGEMSRDAPRSEKVSTRLAVCNIDWDRLKAKDLLLLLRSFVPKGGAVLSVKIFLSEFGKQRLKEEEIRGPMEIRSLPEDSEDDTEEESVHRERVRDYQFKRLQYFYAVVECDSEQTSAHVYQECDGYEYESSCSTLDLRFIPDDVTFEEADLKDEATEVNTATFEPKLFTSSAAGSSKVQLSWDETDHERVTALNKKFNKEELLQMDFSAYLASSSEEEEQELPAQEEEQEVRRSSEQQISRYRNLLKIKEQDEEEQQHMEISWKPGLKQSTRELVKKKLEVKELMTPWQKFLQKKKEKKKKSVKGEEEEDDDDDLPPDVDLSDPFFSELREAGLKKKPKKKKKKQEEKQELTAEEEAELQREKAQISLLLDDDEDVKHKHFNYEQIVEQQNLSKKKQQKKKKETPEEDHFLLDVADPRFDALYSSPLFNIDPSHPSYKSTSANHCIAAEKRRRRQSPPTSQEASPTSQEAPLPQEAKSRKLDPQLQLLVKSVKNKTLQFEAQRKKKV</sequence>
<feature type="compositionally biased region" description="Acidic residues" evidence="5">
    <location>
        <begin position="361"/>
        <end position="375"/>
    </location>
</feature>
<feature type="compositionally biased region" description="Acidic residues" evidence="5">
    <location>
        <begin position="452"/>
        <end position="467"/>
    </location>
</feature>
<protein>
    <recommendedName>
        <fullName evidence="10">NUC153 domain-containing protein</fullName>
    </recommendedName>
</protein>
<feature type="domain" description="NUC153" evidence="6">
    <location>
        <begin position="562"/>
        <end position="588"/>
    </location>
</feature>
<dbReference type="CTD" id="51575"/>
<dbReference type="InterPro" id="IPR056750">
    <property type="entry name" value="RRM_ESF1"/>
</dbReference>
<feature type="compositionally biased region" description="Basic and acidic residues" evidence="5">
    <location>
        <begin position="60"/>
        <end position="70"/>
    </location>
</feature>
<dbReference type="RefSeq" id="XP_028310845.1">
    <property type="nucleotide sequence ID" value="XM_028455044.1"/>
</dbReference>
<feature type="compositionally biased region" description="Basic residues" evidence="5">
    <location>
        <begin position="539"/>
        <end position="548"/>
    </location>
</feature>
<feature type="region of interest" description="Disordered" evidence="5">
    <location>
        <begin position="533"/>
        <end position="558"/>
    </location>
</feature>
<dbReference type="OrthoDB" id="431825at2759"/>
<evidence type="ECO:0000313" key="9">
    <source>
        <dbReference type="Proteomes" id="UP000694680"/>
    </source>
</evidence>
<dbReference type="Proteomes" id="UP000694680">
    <property type="component" value="Chromosome 8"/>
</dbReference>
<evidence type="ECO:0000259" key="6">
    <source>
        <dbReference type="Pfam" id="PF08159"/>
    </source>
</evidence>
<dbReference type="PANTHER" id="PTHR12202:SF0">
    <property type="entry name" value="ESF1 HOMOLOG"/>
    <property type="match status" value="1"/>
</dbReference>
<feature type="region of interest" description="Disordered" evidence="5">
    <location>
        <begin position="359"/>
        <end position="382"/>
    </location>
</feature>
<keyword evidence="3" id="KW-0175">Coiled coil</keyword>
<evidence type="ECO:0008006" key="10">
    <source>
        <dbReference type="Google" id="ProtNLM"/>
    </source>
</evidence>
<keyword evidence="4" id="KW-0539">Nucleus</keyword>
<dbReference type="Pfam" id="PF25121">
    <property type="entry name" value="RRM_ESF1"/>
    <property type="match status" value="1"/>
</dbReference>
<dbReference type="PANTHER" id="PTHR12202">
    <property type="entry name" value="ESF1 HOMOLOG"/>
    <property type="match status" value="1"/>
</dbReference>
<dbReference type="InterPro" id="IPR039754">
    <property type="entry name" value="Esf1"/>
</dbReference>
<dbReference type="Pfam" id="PF08159">
    <property type="entry name" value="NUC153"/>
    <property type="match status" value="1"/>
</dbReference>
<reference evidence="8" key="1">
    <citation type="submission" date="2020-06" db="EMBL/GenBank/DDBJ databases">
        <authorList>
            <consortium name="Wellcome Sanger Institute Data Sharing"/>
        </authorList>
    </citation>
    <scope>NUCLEOTIDE SEQUENCE [LARGE SCALE GENOMIC DNA]</scope>
</reference>
<feature type="compositionally biased region" description="Basic and acidic residues" evidence="5">
    <location>
        <begin position="77"/>
        <end position="89"/>
    </location>
</feature>
<evidence type="ECO:0000256" key="1">
    <source>
        <dbReference type="ARBA" id="ARBA00004604"/>
    </source>
</evidence>
<keyword evidence="9" id="KW-1185">Reference proteome</keyword>
<dbReference type="AlphaFoldDB" id="A0A8C5EE45"/>
<evidence type="ECO:0000313" key="8">
    <source>
        <dbReference type="Ensembl" id="ENSGWIP00000019553.1"/>
    </source>
</evidence>
<feature type="compositionally biased region" description="Basic residues" evidence="5">
    <location>
        <begin position="439"/>
        <end position="448"/>
    </location>
</feature>
<evidence type="ECO:0000256" key="5">
    <source>
        <dbReference type="SAM" id="MobiDB-lite"/>
    </source>
</evidence>
<feature type="compositionally biased region" description="Acidic residues" evidence="5">
    <location>
        <begin position="90"/>
        <end position="108"/>
    </location>
</feature>
<dbReference type="GO" id="GO:0003723">
    <property type="term" value="F:RNA binding"/>
    <property type="evidence" value="ECO:0007669"/>
    <property type="project" value="TreeGrafter"/>
</dbReference>
<dbReference type="GeneID" id="114468256"/>
<gene>
    <name evidence="8" type="primary">esf1</name>
</gene>
<evidence type="ECO:0000256" key="3">
    <source>
        <dbReference type="ARBA" id="ARBA00023054"/>
    </source>
</evidence>
<evidence type="ECO:0000256" key="4">
    <source>
        <dbReference type="ARBA" id="ARBA00023242"/>
    </source>
</evidence>
<feature type="region of interest" description="Disordered" evidence="5">
    <location>
        <begin position="570"/>
        <end position="629"/>
    </location>
</feature>
<feature type="region of interest" description="Disordered" evidence="5">
    <location>
        <begin position="439"/>
        <end position="506"/>
    </location>
</feature>
<name>A0A8C5EE45_GOUWI</name>
<feature type="compositionally biased region" description="Acidic residues" evidence="5">
    <location>
        <begin position="121"/>
        <end position="130"/>
    </location>
</feature>
<reference evidence="8" key="2">
    <citation type="submission" date="2025-08" db="UniProtKB">
        <authorList>
            <consortium name="Ensembl"/>
        </authorList>
    </citation>
    <scope>IDENTIFICATION</scope>
</reference>
<accession>A0A8C5EE45</accession>
<dbReference type="GO" id="GO:0006364">
    <property type="term" value="P:rRNA processing"/>
    <property type="evidence" value="ECO:0007669"/>
    <property type="project" value="InterPro"/>
</dbReference>
<feature type="compositionally biased region" description="Polar residues" evidence="5">
    <location>
        <begin position="602"/>
        <end position="615"/>
    </location>
</feature>
<feature type="region of interest" description="Disordered" evidence="5">
    <location>
        <begin position="60"/>
        <end position="130"/>
    </location>
</feature>
<feature type="compositionally biased region" description="Basic and acidic residues" evidence="5">
    <location>
        <begin position="549"/>
        <end position="558"/>
    </location>
</feature>
<reference evidence="8" key="3">
    <citation type="submission" date="2025-09" db="UniProtKB">
        <authorList>
            <consortium name="Ensembl"/>
        </authorList>
    </citation>
    <scope>IDENTIFICATION</scope>
</reference>
<feature type="region of interest" description="Disordered" evidence="5">
    <location>
        <begin position="213"/>
        <end position="235"/>
    </location>
</feature>
<organism evidence="8 9">
    <name type="scientific">Gouania willdenowi</name>
    <name type="common">Blunt-snouted clingfish</name>
    <name type="synonym">Lepadogaster willdenowi</name>
    <dbReference type="NCBI Taxonomy" id="441366"/>
    <lineage>
        <taxon>Eukaryota</taxon>
        <taxon>Metazoa</taxon>
        <taxon>Chordata</taxon>
        <taxon>Craniata</taxon>
        <taxon>Vertebrata</taxon>
        <taxon>Euteleostomi</taxon>
        <taxon>Actinopterygii</taxon>
        <taxon>Neopterygii</taxon>
        <taxon>Teleostei</taxon>
        <taxon>Neoteleostei</taxon>
        <taxon>Acanthomorphata</taxon>
        <taxon>Ovalentaria</taxon>
        <taxon>Blenniimorphae</taxon>
        <taxon>Blenniiformes</taxon>
        <taxon>Gobiesocoidei</taxon>
        <taxon>Gobiesocidae</taxon>
        <taxon>Gobiesocinae</taxon>
        <taxon>Gouania</taxon>
    </lineage>
</organism>
<dbReference type="InterPro" id="IPR012580">
    <property type="entry name" value="NUC153"/>
</dbReference>